<dbReference type="Proteomes" id="UP001628179">
    <property type="component" value="Unassembled WGS sequence"/>
</dbReference>
<evidence type="ECO:0000256" key="1">
    <source>
        <dbReference type="ARBA" id="ARBA00002343"/>
    </source>
</evidence>
<feature type="domain" description="CTLH" evidence="6">
    <location>
        <begin position="101"/>
        <end position="164"/>
    </location>
</feature>
<evidence type="ECO:0000256" key="2">
    <source>
        <dbReference type="ARBA" id="ARBA00022574"/>
    </source>
</evidence>
<feature type="compositionally biased region" description="Low complexity" evidence="5">
    <location>
        <begin position="33"/>
        <end position="46"/>
    </location>
</feature>
<accession>A0ABQ0GBC0</accession>
<feature type="compositionally biased region" description="Basic and acidic residues" evidence="5">
    <location>
        <begin position="1"/>
        <end position="10"/>
    </location>
</feature>
<evidence type="ECO:0000313" key="7">
    <source>
        <dbReference type="EMBL" id="GAB1314995.1"/>
    </source>
</evidence>
<dbReference type="CDD" id="cd00200">
    <property type="entry name" value="WD40"/>
    <property type="match status" value="1"/>
</dbReference>
<dbReference type="PANTHER" id="PTHR22838:SF0">
    <property type="entry name" value="WD REPEAT-CONTAINING PROTEIN 26"/>
    <property type="match status" value="1"/>
</dbReference>
<dbReference type="SMART" id="SM00668">
    <property type="entry name" value="CTLH"/>
    <property type="match status" value="1"/>
</dbReference>
<feature type="region of interest" description="Disordered" evidence="5">
    <location>
        <begin position="1"/>
        <end position="65"/>
    </location>
</feature>
<dbReference type="Pfam" id="PF23627">
    <property type="entry name" value="LisH_WDR26"/>
    <property type="match status" value="1"/>
</dbReference>
<protein>
    <submittedName>
        <fullName evidence="7">WD repeat-containing protein 26</fullName>
    </submittedName>
</protein>
<organism evidence="7 8">
    <name type="scientific">Madurella fahalii</name>
    <dbReference type="NCBI Taxonomy" id="1157608"/>
    <lineage>
        <taxon>Eukaryota</taxon>
        <taxon>Fungi</taxon>
        <taxon>Dikarya</taxon>
        <taxon>Ascomycota</taxon>
        <taxon>Pezizomycotina</taxon>
        <taxon>Sordariomycetes</taxon>
        <taxon>Sordariomycetidae</taxon>
        <taxon>Sordariales</taxon>
        <taxon>Sordariales incertae sedis</taxon>
        <taxon>Madurella</taxon>
    </lineage>
</organism>
<dbReference type="InterPro" id="IPR001680">
    <property type="entry name" value="WD40_rpt"/>
</dbReference>
<dbReference type="InterPro" id="IPR006594">
    <property type="entry name" value="LisH"/>
</dbReference>
<dbReference type="PROSITE" id="PS50294">
    <property type="entry name" value="WD_REPEATS_REGION"/>
    <property type="match status" value="1"/>
</dbReference>
<reference evidence="7 8" key="1">
    <citation type="submission" date="2024-09" db="EMBL/GenBank/DDBJ databases">
        <title>Itraconazole resistance in Madurella fahalii resulting from another homologue of gene encoding cytochrome P450 14-alpha sterol demethylase (CYP51).</title>
        <authorList>
            <person name="Yoshioka I."/>
            <person name="Fahal A.H."/>
            <person name="Kaneko S."/>
            <person name="Yaguchi T."/>
        </authorList>
    </citation>
    <scope>NUCLEOTIDE SEQUENCE [LARGE SCALE GENOMIC DNA]</scope>
    <source>
        <strain evidence="7 8">IFM 68171</strain>
    </source>
</reference>
<evidence type="ECO:0000256" key="4">
    <source>
        <dbReference type="PROSITE-ProRule" id="PRU00221"/>
    </source>
</evidence>
<dbReference type="InterPro" id="IPR036322">
    <property type="entry name" value="WD40_repeat_dom_sf"/>
</dbReference>
<name>A0ABQ0GBC0_9PEZI</name>
<dbReference type="RefSeq" id="XP_070916726.1">
    <property type="nucleotide sequence ID" value="XM_071060625.1"/>
</dbReference>
<comment type="caution">
    <text evidence="7">The sequence shown here is derived from an EMBL/GenBank/DDBJ whole genome shotgun (WGS) entry which is preliminary data.</text>
</comment>
<dbReference type="EMBL" id="BAAFSV010000002">
    <property type="protein sequence ID" value="GAB1314995.1"/>
    <property type="molecule type" value="Genomic_DNA"/>
</dbReference>
<dbReference type="PROSITE" id="PS50896">
    <property type="entry name" value="LISH"/>
    <property type="match status" value="1"/>
</dbReference>
<keyword evidence="8" id="KW-1185">Reference proteome</keyword>
<dbReference type="SUPFAM" id="SSF50978">
    <property type="entry name" value="WD40 repeat-like"/>
    <property type="match status" value="1"/>
</dbReference>
<dbReference type="Pfam" id="PF00400">
    <property type="entry name" value="WD40"/>
    <property type="match status" value="4"/>
</dbReference>
<keyword evidence="2 4" id="KW-0853">WD repeat</keyword>
<dbReference type="InterPro" id="IPR051350">
    <property type="entry name" value="WD_repeat-ST_regulator"/>
</dbReference>
<feature type="repeat" description="WD" evidence="4">
    <location>
        <begin position="285"/>
        <end position="317"/>
    </location>
</feature>
<dbReference type="Gene3D" id="2.130.10.10">
    <property type="entry name" value="YVTN repeat-like/Quinoprotein amine dehydrogenase"/>
    <property type="match status" value="1"/>
</dbReference>
<dbReference type="PROSITE" id="PS50082">
    <property type="entry name" value="WD_REPEATS_2"/>
    <property type="match status" value="2"/>
</dbReference>
<sequence length="670" mass="74878">MLTGIEDTKEPSGQQAPRVVSNGSRAEEELPRAAPSAASKPPSDAAMHGSKPNGGPVHRTPSNYFGHDREEITRILIQALDDLGYHAAAQSVGEESGFEVESRDVAAFRQAVLEGSWSRAEELLWGKGPEDGLVLAPGADRNAMRFWLRQQKFLELLEQRETARALAVLRTELTPLVSEQHQTLHLLSRFLMCQDAEDLRTKANWDGANGRSRHILLTQLLECISPSVMLPARRLAVLLDSVKRIQIENCLYHTSDEPPSLYADHSCDRSLFPSEVVMELPQPGVEMTQHEVWQVRFSPDGRLLASCGSDDKVTIWDAVCLTSVRTMLHPDSEIGNLAWSPDSKLLLTCGLNRFARIFDVDRGECLTILERFDEPVSSCVWAADGQTFVTGSFDKSRSLCSWNLRGDRIHTWTTSHRTQDIALSPDQHWLAAMDDQNTVHLYNYETQEHVYDLTVNARPSSLSISGDSRFMLVTKTDNEAVLIDIETRETAAKYSGLAGGPYTIRSAFGGANENFVISGSEDGRVLVWHKMTGTLVFEAEAHLPRCNSVAWDPTDHCTFVTCGDDGKIKIWSNKERAKDIAHYGSRMIPEASRLDPGRPAKDDVKALEERLEDPALLPRREQLYMKSGTSEAKYLRFLRTKEELSNYIAIKTIGKGYFGEVKLVRKKQNG</sequence>
<dbReference type="PANTHER" id="PTHR22838">
    <property type="entry name" value="WD REPEAT PROTEIN 26-RELATED"/>
    <property type="match status" value="1"/>
</dbReference>
<keyword evidence="3" id="KW-0677">Repeat</keyword>
<dbReference type="SMART" id="SM00320">
    <property type="entry name" value="WD40"/>
    <property type="match status" value="7"/>
</dbReference>
<dbReference type="GeneID" id="98175948"/>
<proteinExistence type="predicted"/>
<evidence type="ECO:0000259" key="6">
    <source>
        <dbReference type="PROSITE" id="PS50897"/>
    </source>
</evidence>
<dbReference type="InterPro" id="IPR015943">
    <property type="entry name" value="WD40/YVTN_repeat-like_dom_sf"/>
</dbReference>
<evidence type="ECO:0000256" key="5">
    <source>
        <dbReference type="SAM" id="MobiDB-lite"/>
    </source>
</evidence>
<dbReference type="Gene3D" id="3.30.200.20">
    <property type="entry name" value="Phosphorylase Kinase, domain 1"/>
    <property type="match status" value="1"/>
</dbReference>
<feature type="repeat" description="WD" evidence="4">
    <location>
        <begin position="539"/>
        <end position="572"/>
    </location>
</feature>
<dbReference type="PROSITE" id="PS50897">
    <property type="entry name" value="CTLH"/>
    <property type="match status" value="1"/>
</dbReference>
<dbReference type="InterPro" id="IPR006595">
    <property type="entry name" value="CTLH_C"/>
</dbReference>
<gene>
    <name evidence="7" type="ORF">MFIFM68171_05205</name>
</gene>
<comment type="function">
    <text evidence="1">Involved in the proteasome-dependent degradation of fructose-1,6-bisphosphatase.</text>
</comment>
<evidence type="ECO:0000256" key="3">
    <source>
        <dbReference type="ARBA" id="ARBA00022737"/>
    </source>
</evidence>
<evidence type="ECO:0000313" key="8">
    <source>
        <dbReference type="Proteomes" id="UP001628179"/>
    </source>
</evidence>